<feature type="compositionally biased region" description="Basic and acidic residues" evidence="4">
    <location>
        <begin position="260"/>
        <end position="277"/>
    </location>
</feature>
<proteinExistence type="inferred from homology"/>
<evidence type="ECO:0000256" key="2">
    <source>
        <dbReference type="ARBA" id="ARBA00022670"/>
    </source>
</evidence>
<dbReference type="Gene3D" id="3.40.395.10">
    <property type="entry name" value="Adenoviral Proteinase, Chain A"/>
    <property type="match status" value="1"/>
</dbReference>
<feature type="compositionally biased region" description="Low complexity" evidence="4">
    <location>
        <begin position="297"/>
        <end position="311"/>
    </location>
</feature>
<evidence type="ECO:0000256" key="1">
    <source>
        <dbReference type="ARBA" id="ARBA00005234"/>
    </source>
</evidence>
<feature type="region of interest" description="Disordered" evidence="4">
    <location>
        <begin position="119"/>
        <end position="282"/>
    </location>
</feature>
<reference evidence="7" key="2">
    <citation type="submission" date="2013-10" db="EMBL/GenBank/DDBJ databases">
        <authorList>
            <person name="Aslett M."/>
        </authorList>
    </citation>
    <scope>NUCLEOTIDE SEQUENCE [LARGE SCALE GENOMIC DNA]</scope>
    <source>
        <strain evidence="7">Houghton</strain>
    </source>
</reference>
<evidence type="ECO:0000256" key="5">
    <source>
        <dbReference type="SAM" id="Phobius"/>
    </source>
</evidence>
<comment type="similarity">
    <text evidence="1">Belongs to the peptidase C48 family.</text>
</comment>
<evidence type="ECO:0000256" key="4">
    <source>
        <dbReference type="SAM" id="MobiDB-lite"/>
    </source>
</evidence>
<keyword evidence="3" id="KW-0378">Hydrolase</keyword>
<organism evidence="7 8">
    <name type="scientific">Eimeria brunetti</name>
    <dbReference type="NCBI Taxonomy" id="51314"/>
    <lineage>
        <taxon>Eukaryota</taxon>
        <taxon>Sar</taxon>
        <taxon>Alveolata</taxon>
        <taxon>Apicomplexa</taxon>
        <taxon>Conoidasida</taxon>
        <taxon>Coccidia</taxon>
        <taxon>Eucoccidiorida</taxon>
        <taxon>Eimeriorina</taxon>
        <taxon>Eimeriidae</taxon>
        <taxon>Eimeria</taxon>
    </lineage>
</organism>
<keyword evidence="2" id="KW-0645">Protease</keyword>
<keyword evidence="5" id="KW-0472">Membrane</keyword>
<evidence type="ECO:0000256" key="3">
    <source>
        <dbReference type="ARBA" id="ARBA00022801"/>
    </source>
</evidence>
<keyword evidence="5" id="KW-1133">Transmembrane helix</keyword>
<keyword evidence="8" id="KW-1185">Reference proteome</keyword>
<dbReference type="Pfam" id="PF02902">
    <property type="entry name" value="Peptidase_C48"/>
    <property type="match status" value="1"/>
</dbReference>
<dbReference type="InterPro" id="IPR038765">
    <property type="entry name" value="Papain-like_cys_pep_sf"/>
</dbReference>
<dbReference type="EMBL" id="HG712444">
    <property type="protein sequence ID" value="CDJ50832.1"/>
    <property type="molecule type" value="Genomic_DNA"/>
</dbReference>
<feature type="compositionally biased region" description="Low complexity" evidence="4">
    <location>
        <begin position="66"/>
        <end position="81"/>
    </location>
</feature>
<feature type="region of interest" description="Disordered" evidence="4">
    <location>
        <begin position="1"/>
        <end position="83"/>
    </location>
</feature>
<dbReference type="Proteomes" id="UP000030750">
    <property type="component" value="Unassembled WGS sequence"/>
</dbReference>
<dbReference type="GO" id="GO:0006508">
    <property type="term" value="P:proteolysis"/>
    <property type="evidence" value="ECO:0007669"/>
    <property type="project" value="UniProtKB-KW"/>
</dbReference>
<feature type="compositionally biased region" description="Basic and acidic residues" evidence="4">
    <location>
        <begin position="133"/>
        <end position="148"/>
    </location>
</feature>
<reference evidence="7" key="1">
    <citation type="submission" date="2013-10" db="EMBL/GenBank/DDBJ databases">
        <title>Genomic analysis of the causative agents of coccidiosis in chickens.</title>
        <authorList>
            <person name="Reid A.J."/>
            <person name="Blake D."/>
            <person name="Billington K."/>
            <person name="Browne H."/>
            <person name="Dunn M."/>
            <person name="Hung S."/>
            <person name="Kawahara F."/>
            <person name="Miranda-Saavedra D."/>
            <person name="Mourier T."/>
            <person name="Nagra H."/>
            <person name="Otto T.D."/>
            <person name="Rawlings N."/>
            <person name="Sanchez A."/>
            <person name="Sanders M."/>
            <person name="Subramaniam C."/>
            <person name="Tay Y."/>
            <person name="Dear P."/>
            <person name="Doerig C."/>
            <person name="Gruber A."/>
            <person name="Parkinson J."/>
            <person name="Shirley M."/>
            <person name="Wan K.L."/>
            <person name="Berriman M."/>
            <person name="Tomley F."/>
            <person name="Pain A."/>
        </authorList>
    </citation>
    <scope>NUCLEOTIDE SEQUENCE [LARGE SCALE GENOMIC DNA]</scope>
    <source>
        <strain evidence="7">Houghton</strain>
    </source>
</reference>
<dbReference type="OrthoDB" id="348073at2759"/>
<dbReference type="AlphaFoldDB" id="U6LKF4"/>
<dbReference type="InterPro" id="IPR003653">
    <property type="entry name" value="Peptidase_C48_C"/>
</dbReference>
<feature type="region of interest" description="Disordered" evidence="4">
    <location>
        <begin position="295"/>
        <end position="318"/>
    </location>
</feature>
<protein>
    <recommendedName>
        <fullName evidence="6">Ubiquitin-like protease family profile domain-containing protein</fullName>
    </recommendedName>
</protein>
<evidence type="ECO:0000259" key="6">
    <source>
        <dbReference type="Pfam" id="PF02902"/>
    </source>
</evidence>
<gene>
    <name evidence="7" type="ORF">EBH_0036710</name>
</gene>
<dbReference type="VEuPathDB" id="ToxoDB:EBH_0036710"/>
<dbReference type="SUPFAM" id="SSF54001">
    <property type="entry name" value="Cysteine proteinases"/>
    <property type="match status" value="1"/>
</dbReference>
<accession>U6LKF4</accession>
<evidence type="ECO:0000313" key="7">
    <source>
        <dbReference type="EMBL" id="CDJ50832.1"/>
    </source>
</evidence>
<dbReference type="GO" id="GO:0008234">
    <property type="term" value="F:cysteine-type peptidase activity"/>
    <property type="evidence" value="ECO:0007669"/>
    <property type="project" value="InterPro"/>
</dbReference>
<keyword evidence="5" id="KW-0812">Transmembrane</keyword>
<evidence type="ECO:0000313" key="8">
    <source>
        <dbReference type="Proteomes" id="UP000030750"/>
    </source>
</evidence>
<sequence length="594" mass="64071">MSEEQLPQVEGTETGVQGQSPLETAELGMQEQFPLMGEAKVGAGKQVKPASQAEVGVEESEAGTNESETSTTDTSTTSDSSARANGSITFKSMIWNLLLAVFVVLALIAHVQLGKSELLKPGKAGGIHPPSRGADEPEESKVVEEEPKPAALVPEFAEDDDFLSESEDELNVLTDDGDSGGEEGFEDAQDRSADAAASASEGTEEQVQEGPLPADGPQDEPAGTRTADFPSLAAQVPKVQGTEEPLKAPHTPEAAPQEEPGSKEAAKSVQAGEDKFPQQEVPVPPVLEILVEEPADESAQQDASPSDASPQEAAEETEKKLAVRTLISRLTETKFETPFVVTKDDLEPYKAALEGPPEDTVPVQGFPVPRKLLQDFLSGRWLDVSVLQIYSNLISAHIDGRVAQGLQPDVAVLNPSELSIAWQLFINKHQIPKVDPSSIQRCLTADRVVFAMASPLWDWVSSKIENPIGHFVVAVIDRREHRVSVVDSLPHPRQFYTPILEFIKHVAQQLHDPTAGPVPEYETSPHVPELDLANACGAFSMENLLCIAEGRRPNYRMSDAKRIRLRMRADLFSIDAPMLEVPAEAPAARGATKA</sequence>
<feature type="compositionally biased region" description="Acidic residues" evidence="4">
    <location>
        <begin position="156"/>
        <end position="187"/>
    </location>
</feature>
<feature type="transmembrane region" description="Helical" evidence="5">
    <location>
        <begin position="93"/>
        <end position="113"/>
    </location>
</feature>
<name>U6LKF4_9EIME</name>
<feature type="domain" description="Ubiquitin-like protease family profile" evidence="6">
    <location>
        <begin position="469"/>
        <end position="573"/>
    </location>
</feature>